<dbReference type="PROSITE" id="PS51257">
    <property type="entry name" value="PROKAR_LIPOPROTEIN"/>
    <property type="match status" value="1"/>
</dbReference>
<feature type="domain" description="C-type lectin" evidence="2">
    <location>
        <begin position="26"/>
        <end position="137"/>
    </location>
</feature>
<evidence type="ECO:0000313" key="3">
    <source>
        <dbReference type="EMBL" id="ULT98195.1"/>
    </source>
</evidence>
<feature type="signal peptide" evidence="1">
    <location>
        <begin position="1"/>
        <end position="15"/>
    </location>
</feature>
<organism evidence="3 4">
    <name type="scientific">Caenorhabditis briggsae</name>
    <dbReference type="NCBI Taxonomy" id="6238"/>
    <lineage>
        <taxon>Eukaryota</taxon>
        <taxon>Metazoa</taxon>
        <taxon>Ecdysozoa</taxon>
        <taxon>Nematoda</taxon>
        <taxon>Chromadorea</taxon>
        <taxon>Rhabditida</taxon>
        <taxon>Rhabditina</taxon>
        <taxon>Rhabditomorpha</taxon>
        <taxon>Rhabditoidea</taxon>
        <taxon>Rhabditidae</taxon>
        <taxon>Peloderinae</taxon>
        <taxon>Caenorhabditis</taxon>
    </lineage>
</organism>
<dbReference type="SMART" id="SM00034">
    <property type="entry name" value="CLECT"/>
    <property type="match status" value="2"/>
</dbReference>
<feature type="chain" id="PRO_5042197504" description="C-type lectin domain-containing protein" evidence="1">
    <location>
        <begin position="16"/>
        <end position="346"/>
    </location>
</feature>
<evidence type="ECO:0000259" key="2">
    <source>
        <dbReference type="PROSITE" id="PS50041"/>
    </source>
</evidence>
<dbReference type="Proteomes" id="UP000827892">
    <property type="component" value="Chromosome IV"/>
</dbReference>
<dbReference type="PANTHER" id="PTHR23062:SF3">
    <property type="entry name" value="ANF_RECEPTOR DOMAIN-CONTAINING PROTEIN-RELATED"/>
    <property type="match status" value="1"/>
</dbReference>
<dbReference type="PROSITE" id="PS50041">
    <property type="entry name" value="C_TYPE_LECTIN_2"/>
    <property type="match status" value="2"/>
</dbReference>
<dbReference type="InterPro" id="IPR001304">
    <property type="entry name" value="C-type_lectin-like"/>
</dbReference>
<dbReference type="EMBL" id="CP090894">
    <property type="protein sequence ID" value="ULT98195.1"/>
    <property type="molecule type" value="Genomic_DNA"/>
</dbReference>
<dbReference type="Pfam" id="PF00059">
    <property type="entry name" value="Lectin_C"/>
    <property type="match status" value="2"/>
</dbReference>
<gene>
    <name evidence="3" type="ORF">L3Y34_005777</name>
</gene>
<dbReference type="CDD" id="cd00037">
    <property type="entry name" value="CLECT"/>
    <property type="match status" value="2"/>
</dbReference>
<keyword evidence="1" id="KW-0732">Signal</keyword>
<dbReference type="InterPro" id="IPR016186">
    <property type="entry name" value="C-type_lectin-like/link_sf"/>
</dbReference>
<feature type="domain" description="C-type lectin" evidence="2">
    <location>
        <begin position="193"/>
        <end position="310"/>
    </location>
</feature>
<protein>
    <recommendedName>
        <fullName evidence="2">C-type lectin domain-containing protein</fullName>
    </recommendedName>
</protein>
<reference evidence="3 4" key="1">
    <citation type="submission" date="2022-05" db="EMBL/GenBank/DDBJ databases">
        <title>Chromosome-level reference genomes for two strains of Caenorhabditis briggsae: an improved platform for comparative genomics.</title>
        <authorList>
            <person name="Stevens L."/>
            <person name="Andersen E.C."/>
        </authorList>
    </citation>
    <scope>NUCLEOTIDE SEQUENCE [LARGE SCALE GENOMIC DNA]</scope>
    <source>
        <strain evidence="3">QX1410_ONT</strain>
        <tissue evidence="3">Whole-organism</tissue>
    </source>
</reference>
<dbReference type="InterPro" id="IPR016187">
    <property type="entry name" value="CTDL_fold"/>
</dbReference>
<accession>A0AAE9D803</accession>
<dbReference type="PANTHER" id="PTHR23062">
    <property type="entry name" value="HYPOTHETICAL PROTEIN C.ELEGANS"/>
    <property type="match status" value="1"/>
</dbReference>
<name>A0AAE9D803_CAEBR</name>
<dbReference type="Gene3D" id="3.10.100.10">
    <property type="entry name" value="Mannose-Binding Protein A, subunit A"/>
    <property type="match status" value="2"/>
</dbReference>
<dbReference type="SUPFAM" id="SSF56436">
    <property type="entry name" value="C-type lectin-like"/>
    <property type="match status" value="2"/>
</dbReference>
<proteinExistence type="predicted"/>
<dbReference type="AlphaFoldDB" id="A0AAE9D803"/>
<sequence length="346" mass="38557">MKCVFLALLVQIVASQSCYENSDRLIGSRCYKFINQKLSYQDARNWCHSRSSYLATVPDLYTDNFLASTARTLFNDNEGKFWIGLSRSNNKWTWDDGTPYVWNNWEIQNSQNYATESIKNGKWNGYTPDTRLNFICSYFPNGGPTPEASTISGASSTNDPGTTSYMALKKLLQLVSLIGAVFSACFDNGDKEIGGSCYKFVPQKLTFADAQYWCHYQNPVTSSYLAYVPNQFTSNFLASYARSAFETDDGNFWIGLSRKSSSSPWIWDNGQPLGFSNFGGQLGQNFAAESIVNAKWNAFGINDKNFFVCSYDPQAPPTFGPPVTDIPVSTVPVSTEVPPTPTGIFL</sequence>
<evidence type="ECO:0000256" key="1">
    <source>
        <dbReference type="SAM" id="SignalP"/>
    </source>
</evidence>
<evidence type="ECO:0000313" key="4">
    <source>
        <dbReference type="Proteomes" id="UP000827892"/>
    </source>
</evidence>